<dbReference type="RefSeq" id="WP_043444447.1">
    <property type="nucleotide sequence ID" value="NZ_CP009313.1"/>
</dbReference>
<organism evidence="2 4">
    <name type="scientific">Streptomyces nodosus</name>
    <dbReference type="NCBI Taxonomy" id="40318"/>
    <lineage>
        <taxon>Bacteria</taxon>
        <taxon>Bacillati</taxon>
        <taxon>Actinomycetota</taxon>
        <taxon>Actinomycetes</taxon>
        <taxon>Kitasatosporales</taxon>
        <taxon>Streptomycetaceae</taxon>
        <taxon>Streptomyces</taxon>
    </lineage>
</organism>
<dbReference type="InterPro" id="IPR008407">
    <property type="entry name" value="Brnchd-chn_aa_trnsp_AzlD"/>
</dbReference>
<dbReference type="AlphaFoldDB" id="A0A0B5DNI0"/>
<dbReference type="Pfam" id="PF05437">
    <property type="entry name" value="AzlD"/>
    <property type="match status" value="1"/>
</dbReference>
<dbReference type="Proteomes" id="UP000325763">
    <property type="component" value="Chromosome"/>
</dbReference>
<sequence length="102" mass="10255">MNIWIAIGVTAVGCYAVKLLGLLVPAGVLERPVVRRLAALMPVALLAALTAQQTFADGRVLVLDAKAAGLAAAALALLLRAPFLVVVGAAVVVTAGVRAVMG</sequence>
<evidence type="ECO:0000313" key="5">
    <source>
        <dbReference type="Proteomes" id="UP000325763"/>
    </source>
</evidence>
<dbReference type="HOGENOM" id="CLU_159912_1_0_11"/>
<feature type="transmembrane region" description="Helical" evidence="1">
    <location>
        <begin position="67"/>
        <end position="97"/>
    </location>
</feature>
<dbReference type="STRING" id="40318.SNOD_24525"/>
<feature type="transmembrane region" description="Helical" evidence="1">
    <location>
        <begin position="6"/>
        <end position="25"/>
    </location>
</feature>
<dbReference type="EMBL" id="CP023747">
    <property type="protein sequence ID" value="QEV41351.1"/>
    <property type="molecule type" value="Genomic_DNA"/>
</dbReference>
<keyword evidence="1" id="KW-0472">Membrane</keyword>
<evidence type="ECO:0000256" key="1">
    <source>
        <dbReference type="SAM" id="Phobius"/>
    </source>
</evidence>
<dbReference type="KEGG" id="snq:CP978_24850"/>
<reference evidence="4" key="1">
    <citation type="submission" date="2014-09" db="EMBL/GenBank/DDBJ databases">
        <title>Sequence of the Streptomyces nodosus genome.</title>
        <authorList>
            <person name="Sweeney P."/>
            <person name="Stephens N."/>
            <person name="Murphy C."/>
            <person name="Caffrey P."/>
        </authorList>
    </citation>
    <scope>NUCLEOTIDE SEQUENCE [LARGE SCALE GENOMIC DNA]</scope>
    <source>
        <strain evidence="4">ATCC 14899</strain>
    </source>
</reference>
<evidence type="ECO:0000313" key="2">
    <source>
        <dbReference type="EMBL" id="AJE42855.1"/>
    </source>
</evidence>
<evidence type="ECO:0000313" key="3">
    <source>
        <dbReference type="EMBL" id="QEV41351.1"/>
    </source>
</evidence>
<evidence type="ECO:0000313" key="4">
    <source>
        <dbReference type="Proteomes" id="UP000031526"/>
    </source>
</evidence>
<accession>A0A0B5DNI0</accession>
<proteinExistence type="predicted"/>
<protein>
    <submittedName>
        <fullName evidence="3">AzlD domain-containing protein</fullName>
    </submittedName>
    <submittedName>
        <fullName evidence="2">Branched-chain amino acid transporter AzlD</fullName>
    </submittedName>
</protein>
<keyword evidence="4" id="KW-1185">Reference proteome</keyword>
<dbReference type="EMBL" id="CP009313">
    <property type="protein sequence ID" value="AJE42855.1"/>
    <property type="molecule type" value="Genomic_DNA"/>
</dbReference>
<name>A0A0B5DNI0_9ACTN</name>
<reference evidence="3 5" key="3">
    <citation type="submission" date="2017-09" db="EMBL/GenBank/DDBJ databases">
        <title>Streptomyces genome completion.</title>
        <authorList>
            <person name="Lee N."/>
            <person name="Cho B.-K."/>
        </authorList>
    </citation>
    <scope>NUCLEOTIDE SEQUENCE [LARGE SCALE GENOMIC DNA]</scope>
    <source>
        <strain evidence="3 5">ATCC 14899</strain>
    </source>
</reference>
<reference evidence="2 4" key="2">
    <citation type="journal article" date="2016" name="Appl. Microbiol. Biotechnol.">
        <title>Exploiting the genome sequence of Streptomyces nodosus for enhanced antibiotic production.</title>
        <authorList>
            <person name="Sweeney P."/>
            <person name="Murphy C.D."/>
            <person name="Caffrey P."/>
        </authorList>
    </citation>
    <scope>NUCLEOTIDE SEQUENCE [LARGE SCALE GENOMIC DNA]</scope>
    <source>
        <strain evidence="2 4">ATCC 14899</strain>
    </source>
</reference>
<dbReference type="OrthoDB" id="5197630at2"/>
<feature type="transmembrane region" description="Helical" evidence="1">
    <location>
        <begin position="37"/>
        <end position="55"/>
    </location>
</feature>
<keyword evidence="1" id="KW-0812">Transmembrane</keyword>
<keyword evidence="1" id="KW-1133">Transmembrane helix</keyword>
<gene>
    <name evidence="3" type="ORF">CP978_24850</name>
    <name evidence="2" type="ORF">SNOD_24525</name>
</gene>
<dbReference type="Proteomes" id="UP000031526">
    <property type="component" value="Chromosome"/>
</dbReference>